<evidence type="ECO:0000256" key="2">
    <source>
        <dbReference type="ARBA" id="ARBA00022803"/>
    </source>
</evidence>
<feature type="transmembrane region" description="Helical" evidence="5">
    <location>
        <begin position="51"/>
        <end position="70"/>
    </location>
</feature>
<dbReference type="InterPro" id="IPR019734">
    <property type="entry name" value="TPR_rpt"/>
</dbReference>
<dbReference type="InterPro" id="IPR013105">
    <property type="entry name" value="TPR_2"/>
</dbReference>
<proteinExistence type="predicted"/>
<dbReference type="EMBL" id="PGXC01000005">
    <property type="protein sequence ID" value="PKK90492.1"/>
    <property type="molecule type" value="Genomic_DNA"/>
</dbReference>
<dbReference type="InterPro" id="IPR011990">
    <property type="entry name" value="TPR-like_helical_dom_sf"/>
</dbReference>
<dbReference type="Gene3D" id="1.25.40.10">
    <property type="entry name" value="Tetratricopeptide repeat domain"/>
    <property type="match status" value="2"/>
</dbReference>
<feature type="repeat" description="TPR" evidence="3">
    <location>
        <begin position="381"/>
        <end position="414"/>
    </location>
</feature>
<feature type="repeat" description="TPR" evidence="3">
    <location>
        <begin position="211"/>
        <end position="244"/>
    </location>
</feature>
<keyword evidence="1" id="KW-0677">Repeat</keyword>
<sequence length="429" mass="47800">MAEGSKGRQRFTPLYNFARKERGNREPNAVRMGETDSQVPVPVANHRRYPVVIFFVLGIVGLGYLIISAFSGGTSNVSSNAAVPEIRINARDSGPRMVALQDGTADQPGPGQSASSASSALSADNGEVHEDNVRRVVPVQMSVPEPVTLSHESGSIDVAGINLVDNGLKYLKKGIVHKNRDEFDLARREFEKAEDQFARTLASPASSDAEEQALYYLGCLYFEKNQLERAIDYFLLASKLNPDNVYTKFNLASIYFAMGFHDKARTLFEEVLEKDSSNSDAPYYLGLIYSAQKNIDRAVSYLENAARVDPTDKEVHMKLGALYQAQQKFENAISQYKKALVLDPENGLACNQIGSIYYLMKDYQSSIKWHKKAIHHDPEMVEGYYNLGCAYQVSGEPDRAAIYFRRVLELNPDFKEAAGLKSFLGKMQK</sequence>
<feature type="compositionally biased region" description="Low complexity" evidence="4">
    <location>
        <begin position="113"/>
        <end position="123"/>
    </location>
</feature>
<accession>A0A2N1PQC6</accession>
<keyword evidence="5" id="KW-0812">Transmembrane</keyword>
<dbReference type="Pfam" id="PF07719">
    <property type="entry name" value="TPR_2"/>
    <property type="match status" value="1"/>
</dbReference>
<keyword evidence="5" id="KW-0472">Membrane</keyword>
<evidence type="ECO:0000256" key="4">
    <source>
        <dbReference type="SAM" id="MobiDB-lite"/>
    </source>
</evidence>
<feature type="repeat" description="TPR" evidence="3">
    <location>
        <begin position="313"/>
        <end position="346"/>
    </location>
</feature>
<organism evidence="6 7">
    <name type="scientific">Candidatus Wallbacteria bacterium HGW-Wallbacteria-1</name>
    <dbReference type="NCBI Taxonomy" id="2013854"/>
    <lineage>
        <taxon>Bacteria</taxon>
        <taxon>Candidatus Walliibacteriota</taxon>
    </lineage>
</organism>
<dbReference type="AlphaFoldDB" id="A0A2N1PQC6"/>
<dbReference type="PROSITE" id="PS50005">
    <property type="entry name" value="TPR"/>
    <property type="match status" value="6"/>
</dbReference>
<evidence type="ECO:0000256" key="1">
    <source>
        <dbReference type="ARBA" id="ARBA00022737"/>
    </source>
</evidence>
<evidence type="ECO:0000313" key="7">
    <source>
        <dbReference type="Proteomes" id="UP000233256"/>
    </source>
</evidence>
<keyword evidence="2 3" id="KW-0802">TPR repeat</keyword>
<dbReference type="SMART" id="SM00028">
    <property type="entry name" value="TPR"/>
    <property type="match status" value="7"/>
</dbReference>
<keyword evidence="5" id="KW-1133">Transmembrane helix</keyword>
<evidence type="ECO:0000313" key="6">
    <source>
        <dbReference type="EMBL" id="PKK90492.1"/>
    </source>
</evidence>
<feature type="region of interest" description="Disordered" evidence="4">
    <location>
        <begin position="99"/>
        <end position="127"/>
    </location>
</feature>
<feature type="repeat" description="TPR" evidence="3">
    <location>
        <begin position="245"/>
        <end position="278"/>
    </location>
</feature>
<gene>
    <name evidence="6" type="ORF">CVV64_09005</name>
</gene>
<evidence type="ECO:0000256" key="5">
    <source>
        <dbReference type="SAM" id="Phobius"/>
    </source>
</evidence>
<dbReference type="SMART" id="SM00671">
    <property type="entry name" value="SEL1"/>
    <property type="match status" value="4"/>
</dbReference>
<dbReference type="Pfam" id="PF14559">
    <property type="entry name" value="TPR_19"/>
    <property type="match status" value="1"/>
</dbReference>
<dbReference type="PANTHER" id="PTHR12558:SF13">
    <property type="entry name" value="CELL DIVISION CYCLE PROTEIN 27 HOMOLOG"/>
    <property type="match status" value="1"/>
</dbReference>
<dbReference type="PANTHER" id="PTHR12558">
    <property type="entry name" value="CELL DIVISION CYCLE 16,23,27"/>
    <property type="match status" value="1"/>
</dbReference>
<protein>
    <submittedName>
        <fullName evidence="6">Uncharacterized protein</fullName>
    </submittedName>
</protein>
<name>A0A2N1PQC6_9BACT</name>
<feature type="repeat" description="TPR" evidence="3">
    <location>
        <begin position="347"/>
        <end position="380"/>
    </location>
</feature>
<dbReference type="Pfam" id="PF13181">
    <property type="entry name" value="TPR_8"/>
    <property type="match status" value="1"/>
</dbReference>
<dbReference type="SUPFAM" id="SSF81901">
    <property type="entry name" value="HCP-like"/>
    <property type="match status" value="1"/>
</dbReference>
<dbReference type="Proteomes" id="UP000233256">
    <property type="component" value="Unassembled WGS sequence"/>
</dbReference>
<evidence type="ECO:0000256" key="3">
    <source>
        <dbReference type="PROSITE-ProRule" id="PRU00339"/>
    </source>
</evidence>
<dbReference type="InterPro" id="IPR006597">
    <property type="entry name" value="Sel1-like"/>
</dbReference>
<comment type="caution">
    <text evidence="6">The sequence shown here is derived from an EMBL/GenBank/DDBJ whole genome shotgun (WGS) entry which is preliminary data.</text>
</comment>
<dbReference type="Pfam" id="PF00515">
    <property type="entry name" value="TPR_1"/>
    <property type="match status" value="1"/>
</dbReference>
<reference evidence="6 7" key="1">
    <citation type="journal article" date="2017" name="ISME J.">
        <title>Potential for microbial H2 and metal transformations associated with novel bacteria and archaea in deep terrestrial subsurface sediments.</title>
        <authorList>
            <person name="Hernsdorf A.W."/>
            <person name="Amano Y."/>
            <person name="Miyakawa K."/>
            <person name="Ise K."/>
            <person name="Suzuki Y."/>
            <person name="Anantharaman K."/>
            <person name="Probst A."/>
            <person name="Burstein D."/>
            <person name="Thomas B.C."/>
            <person name="Banfield J.F."/>
        </authorList>
    </citation>
    <scope>NUCLEOTIDE SEQUENCE [LARGE SCALE GENOMIC DNA]</scope>
    <source>
        <strain evidence="6">HGW-Wallbacteria-1</strain>
    </source>
</reference>
<feature type="repeat" description="TPR" evidence="3">
    <location>
        <begin position="279"/>
        <end position="312"/>
    </location>
</feature>
<dbReference type="PROSITE" id="PS50293">
    <property type="entry name" value="TPR_REGION"/>
    <property type="match status" value="2"/>
</dbReference>